<dbReference type="Proteomes" id="UP001409585">
    <property type="component" value="Unassembled WGS sequence"/>
</dbReference>
<protein>
    <submittedName>
        <fullName evidence="2">Uncharacterized protein</fullName>
    </submittedName>
</protein>
<comment type="caution">
    <text evidence="2">The sequence shown here is derived from an EMBL/GenBank/DDBJ whole genome shotgun (WGS) entry which is preliminary data.</text>
</comment>
<keyword evidence="1" id="KW-0812">Transmembrane</keyword>
<sequence length="56" mass="6504">MVMTTNMKSQNNMHRTIKMVIMTSTRTMLITMMMDMITVLMEKKMSTGTVRKMLAV</sequence>
<gene>
    <name evidence="2" type="ORF">GCM10025791_23300</name>
</gene>
<dbReference type="AlphaFoldDB" id="A0AAV3U2X6"/>
<proteinExistence type="predicted"/>
<evidence type="ECO:0000256" key="1">
    <source>
        <dbReference type="SAM" id="Phobius"/>
    </source>
</evidence>
<reference evidence="3" key="1">
    <citation type="journal article" date="2019" name="Int. J. Syst. Evol. Microbiol.">
        <title>The Global Catalogue of Microorganisms (GCM) 10K type strain sequencing project: providing services to taxonomists for standard genome sequencing and annotation.</title>
        <authorList>
            <consortium name="The Broad Institute Genomics Platform"/>
            <consortium name="The Broad Institute Genome Sequencing Center for Infectious Disease"/>
            <person name="Wu L."/>
            <person name="Ma J."/>
        </authorList>
    </citation>
    <scope>NUCLEOTIDE SEQUENCE [LARGE SCALE GENOMIC DNA]</scope>
    <source>
        <strain evidence="3">JCM 19134</strain>
    </source>
</reference>
<dbReference type="EMBL" id="BAABLX010000020">
    <property type="protein sequence ID" value="GAA4943842.1"/>
    <property type="molecule type" value="Genomic_DNA"/>
</dbReference>
<keyword evidence="3" id="KW-1185">Reference proteome</keyword>
<evidence type="ECO:0000313" key="2">
    <source>
        <dbReference type="EMBL" id="GAA4943842.1"/>
    </source>
</evidence>
<feature type="transmembrane region" description="Helical" evidence="1">
    <location>
        <begin position="20"/>
        <end position="41"/>
    </location>
</feature>
<evidence type="ECO:0000313" key="3">
    <source>
        <dbReference type="Proteomes" id="UP001409585"/>
    </source>
</evidence>
<keyword evidence="1" id="KW-0472">Membrane</keyword>
<name>A0AAV3U2X6_9ALTE</name>
<accession>A0AAV3U2X6</accession>
<keyword evidence="1" id="KW-1133">Transmembrane helix</keyword>
<organism evidence="2 3">
    <name type="scientific">Halioxenophilus aromaticivorans</name>
    <dbReference type="NCBI Taxonomy" id="1306992"/>
    <lineage>
        <taxon>Bacteria</taxon>
        <taxon>Pseudomonadati</taxon>
        <taxon>Pseudomonadota</taxon>
        <taxon>Gammaproteobacteria</taxon>
        <taxon>Alteromonadales</taxon>
        <taxon>Alteromonadaceae</taxon>
        <taxon>Halioxenophilus</taxon>
    </lineage>
</organism>